<evidence type="ECO:0000256" key="3">
    <source>
        <dbReference type="ARBA" id="ARBA00022448"/>
    </source>
</evidence>
<reference evidence="9 10" key="1">
    <citation type="journal article" date="2014" name="PLoS ONE">
        <title>Global Analysis of Gene Expression Profiles in Physic Nut (Jatropha curcas L.) Seedlings Exposed to Salt Stress.</title>
        <authorList>
            <person name="Zhang L."/>
            <person name="Zhang C."/>
            <person name="Wu P."/>
            <person name="Chen Y."/>
            <person name="Li M."/>
            <person name="Jiang H."/>
            <person name="Wu G."/>
        </authorList>
    </citation>
    <scope>NUCLEOTIDE SEQUENCE [LARGE SCALE GENOMIC DNA]</scope>
    <source>
        <strain evidence="10">cv. GZQX0401</strain>
        <tissue evidence="9">Young leaves</tissue>
    </source>
</reference>
<feature type="transmembrane region" description="Helical" evidence="7">
    <location>
        <begin position="6"/>
        <end position="28"/>
    </location>
</feature>
<dbReference type="GO" id="GO:0140359">
    <property type="term" value="F:ABC-type transporter activity"/>
    <property type="evidence" value="ECO:0007669"/>
    <property type="project" value="InterPro"/>
</dbReference>
<comment type="similarity">
    <text evidence="2">Belongs to the ABC transporter superfamily. ABCG family. Eye pigment precursor importer (TC 3.A.1.204) subfamily.</text>
</comment>
<protein>
    <recommendedName>
        <fullName evidence="8">ABC-2 type transporter transmembrane domain-containing protein</fullName>
    </recommendedName>
</protein>
<dbReference type="GO" id="GO:0016020">
    <property type="term" value="C:membrane"/>
    <property type="evidence" value="ECO:0007669"/>
    <property type="project" value="UniProtKB-SubCell"/>
</dbReference>
<organism evidence="9 10">
    <name type="scientific">Jatropha curcas</name>
    <name type="common">Barbados nut</name>
    <dbReference type="NCBI Taxonomy" id="180498"/>
    <lineage>
        <taxon>Eukaryota</taxon>
        <taxon>Viridiplantae</taxon>
        <taxon>Streptophyta</taxon>
        <taxon>Embryophyta</taxon>
        <taxon>Tracheophyta</taxon>
        <taxon>Spermatophyta</taxon>
        <taxon>Magnoliopsida</taxon>
        <taxon>eudicotyledons</taxon>
        <taxon>Gunneridae</taxon>
        <taxon>Pentapetalae</taxon>
        <taxon>rosids</taxon>
        <taxon>fabids</taxon>
        <taxon>Malpighiales</taxon>
        <taxon>Euphorbiaceae</taxon>
        <taxon>Crotonoideae</taxon>
        <taxon>Jatropheae</taxon>
        <taxon>Jatropha</taxon>
    </lineage>
</organism>
<dbReference type="AlphaFoldDB" id="A0A067K1E5"/>
<keyword evidence="6 7" id="KW-0472">Membrane</keyword>
<evidence type="ECO:0000256" key="1">
    <source>
        <dbReference type="ARBA" id="ARBA00004141"/>
    </source>
</evidence>
<dbReference type="EMBL" id="KK914930">
    <property type="protein sequence ID" value="KDP26075.1"/>
    <property type="molecule type" value="Genomic_DNA"/>
</dbReference>
<keyword evidence="3" id="KW-0813">Transport</keyword>
<dbReference type="Pfam" id="PF01061">
    <property type="entry name" value="ABC2_membrane"/>
    <property type="match status" value="1"/>
</dbReference>
<dbReference type="Proteomes" id="UP000027138">
    <property type="component" value="Unassembled WGS sequence"/>
</dbReference>
<accession>A0A067K1E5</accession>
<keyword evidence="4 7" id="KW-0812">Transmembrane</keyword>
<evidence type="ECO:0000256" key="6">
    <source>
        <dbReference type="ARBA" id="ARBA00023136"/>
    </source>
</evidence>
<keyword evidence="5 7" id="KW-1133">Transmembrane helix</keyword>
<evidence type="ECO:0000313" key="9">
    <source>
        <dbReference type="EMBL" id="KDP26075.1"/>
    </source>
</evidence>
<evidence type="ECO:0000256" key="5">
    <source>
        <dbReference type="ARBA" id="ARBA00022989"/>
    </source>
</evidence>
<dbReference type="PANTHER" id="PTHR48042:SF8">
    <property type="entry name" value="ABC-2 TYPE TRANSPORTER TRANSMEMBRANE DOMAIN-CONTAINING PROTEIN"/>
    <property type="match status" value="1"/>
</dbReference>
<feature type="domain" description="ABC-2 type transporter transmembrane" evidence="8">
    <location>
        <begin position="1"/>
        <end position="63"/>
    </location>
</feature>
<evidence type="ECO:0000256" key="4">
    <source>
        <dbReference type="ARBA" id="ARBA00022692"/>
    </source>
</evidence>
<dbReference type="OrthoDB" id="1714084at2759"/>
<proteinExistence type="inferred from homology"/>
<dbReference type="InterPro" id="IPR013525">
    <property type="entry name" value="ABC2_TM"/>
</dbReference>
<evidence type="ECO:0000256" key="2">
    <source>
        <dbReference type="ARBA" id="ARBA00005814"/>
    </source>
</evidence>
<name>A0A067K1E5_JATCU</name>
<evidence type="ECO:0000256" key="7">
    <source>
        <dbReference type="SAM" id="Phobius"/>
    </source>
</evidence>
<evidence type="ECO:0000259" key="8">
    <source>
        <dbReference type="Pfam" id="PF01061"/>
    </source>
</evidence>
<sequence>MIVASITSNVLLGIGVGTGVIVFMMMASEISRPLPDLPKIFWRYPMSYISFATWAIQGQFKNEMIGLEFDPLLPGNPKLTGEKALQTIFGVPIGHSKWWDLSALICLLLVHRILFYIILKYKKRAIIAISPRVLHTRRTPKWLSKRVSLASKVYKPLHPQEGTSTTSPN</sequence>
<evidence type="ECO:0000313" key="10">
    <source>
        <dbReference type="Proteomes" id="UP000027138"/>
    </source>
</evidence>
<dbReference type="PANTHER" id="PTHR48042">
    <property type="entry name" value="ABC TRANSPORTER G FAMILY MEMBER 11"/>
    <property type="match status" value="1"/>
</dbReference>
<feature type="transmembrane region" description="Helical" evidence="7">
    <location>
        <begin position="101"/>
        <end position="119"/>
    </location>
</feature>
<keyword evidence="10" id="KW-1185">Reference proteome</keyword>
<gene>
    <name evidence="9" type="ORF">JCGZ_21108</name>
</gene>
<comment type="subcellular location">
    <subcellularLocation>
        <location evidence="1">Membrane</location>
        <topology evidence="1">Multi-pass membrane protein</topology>
    </subcellularLocation>
</comment>
<dbReference type="InterPro" id="IPR052215">
    <property type="entry name" value="Plant_ABCG"/>
</dbReference>